<keyword evidence="2" id="KW-1185">Reference proteome</keyword>
<dbReference type="Proteomes" id="UP001320706">
    <property type="component" value="Unassembled WGS sequence"/>
</dbReference>
<protein>
    <submittedName>
        <fullName evidence="1">Uncharacterized protein</fullName>
    </submittedName>
</protein>
<evidence type="ECO:0000313" key="2">
    <source>
        <dbReference type="Proteomes" id="UP001320706"/>
    </source>
</evidence>
<organism evidence="1 2">
    <name type="scientific">Zalaria obscura</name>
    <dbReference type="NCBI Taxonomy" id="2024903"/>
    <lineage>
        <taxon>Eukaryota</taxon>
        <taxon>Fungi</taxon>
        <taxon>Dikarya</taxon>
        <taxon>Ascomycota</taxon>
        <taxon>Pezizomycotina</taxon>
        <taxon>Dothideomycetes</taxon>
        <taxon>Dothideomycetidae</taxon>
        <taxon>Dothideales</taxon>
        <taxon>Zalariaceae</taxon>
        <taxon>Zalaria</taxon>
    </lineage>
</organism>
<name>A0ACC3SKG2_9PEZI</name>
<comment type="caution">
    <text evidence="1">The sequence shown here is derived from an EMBL/GenBank/DDBJ whole genome shotgun (WGS) entry which is preliminary data.</text>
</comment>
<proteinExistence type="predicted"/>
<accession>A0ACC3SKG2</accession>
<evidence type="ECO:0000313" key="1">
    <source>
        <dbReference type="EMBL" id="KAK8217195.1"/>
    </source>
</evidence>
<reference evidence="1" key="1">
    <citation type="submission" date="2024-02" db="EMBL/GenBank/DDBJ databases">
        <title>Metagenome Assembled Genome of Zalaria obscura JY119.</title>
        <authorList>
            <person name="Vighnesh L."/>
            <person name="Jagadeeshwari U."/>
            <person name="Venkata Ramana C."/>
            <person name="Sasikala C."/>
        </authorList>
    </citation>
    <scope>NUCLEOTIDE SEQUENCE</scope>
    <source>
        <strain evidence="1">JY119</strain>
    </source>
</reference>
<gene>
    <name evidence="1" type="ORF">M8818_001447</name>
</gene>
<sequence length="106" mass="11645">MYDDIRGEQLLGLGAKLDLDFAIAESRDRLHLDHWFRPWFSVYYNSYISAVETEALVPLFQASASKRVTLHPPRPRDKLPAPGGQTPGPTPGPALGSAEPCISLVS</sequence>
<dbReference type="EMBL" id="JAMKPW020000006">
    <property type="protein sequence ID" value="KAK8217195.1"/>
    <property type="molecule type" value="Genomic_DNA"/>
</dbReference>